<dbReference type="HOGENOM" id="CLU_031285_10_1_5"/>
<keyword evidence="5" id="KW-0614">Plasmid</keyword>
<geneLocation type="plasmid" evidence="5 6">
    <name>pRgalR602c</name>
</geneLocation>
<dbReference type="RefSeq" id="WP_040114895.1">
    <property type="nucleotide sequence ID" value="NZ_CP006880.1"/>
</dbReference>
<accession>A0A0B4X979</accession>
<dbReference type="CDD" id="cd13585">
    <property type="entry name" value="PBP2_TMBP_like"/>
    <property type="match status" value="1"/>
</dbReference>
<comment type="similarity">
    <text evidence="2">Belongs to the bacterial solute-binding protein 1 family.</text>
</comment>
<dbReference type="Proteomes" id="UP000031368">
    <property type="component" value="Plasmid pRgalR602c"/>
</dbReference>
<sequence>MNVRRYIMAAQSAVAVWALCATCAFAQTNLEFIQWWEPEMPAGALRSIMDDFEAANPGIKVTLVSGPYSATHDQIVVGAASGTLSDVVGLDGAWVNGLAKQGAIASMDSLMADAKYDQSQIADIIKVNGQSVMFPLASFVYPVFVNLDLAKAAGVDKTPTNRTEFADAAKKMTNADKNQYGWVLPLSLQNPGGIQNDVMSWVWASGASMLKDGKPDLENASVVGTLEYIKSLQDAGVIAPGIFAKKEQDKVEEFVNGRVGMMIDSLAHINLIRQRNPNLKFGISALPAVDGYTGKRGLPYASWGIGISDKSEHKAEAWKLVEYLMSPEVNSRLVSVANAFPGNIHAKPDFSKSDPLFEEAFKIFQSGKLANEFVGLPVAEDLMRQMNVEVQKMFDGQQTAKEAAANTQKQWLVEFDK</sequence>
<evidence type="ECO:0000313" key="5">
    <source>
        <dbReference type="EMBL" id="AJD44559.1"/>
    </source>
</evidence>
<name>A0A0B4X979_9HYPH</name>
<evidence type="ECO:0000256" key="2">
    <source>
        <dbReference type="ARBA" id="ARBA00008520"/>
    </source>
</evidence>
<feature type="signal peptide" evidence="4">
    <location>
        <begin position="1"/>
        <end position="26"/>
    </location>
</feature>
<feature type="chain" id="PRO_5002098582" evidence="4">
    <location>
        <begin position="27"/>
        <end position="417"/>
    </location>
</feature>
<protein>
    <submittedName>
        <fullName evidence="5">Sugar ABC transporter substrate-binding protein</fullName>
    </submittedName>
</protein>
<comment type="subcellular location">
    <subcellularLocation>
        <location evidence="1">Periplasm</location>
    </subcellularLocation>
</comment>
<dbReference type="PANTHER" id="PTHR43649:SF12">
    <property type="entry name" value="DIACETYLCHITOBIOSE BINDING PROTEIN DASA"/>
    <property type="match status" value="1"/>
</dbReference>
<dbReference type="Gene3D" id="3.40.190.10">
    <property type="entry name" value="Periplasmic binding protein-like II"/>
    <property type="match status" value="1"/>
</dbReference>
<reference evidence="5 6" key="1">
    <citation type="submission" date="2013-11" db="EMBL/GenBank/DDBJ databases">
        <title>Complete genome sequence of Rhizobium gallicum bv. gallicum R602.</title>
        <authorList>
            <person name="Bustos P."/>
            <person name="Santamaria R.I."/>
            <person name="Lozano L."/>
            <person name="Acosta J.L."/>
            <person name="Ormeno-Orrillo E."/>
            <person name="Rogel M.A."/>
            <person name="Romero D."/>
            <person name="Cevallos M.A."/>
            <person name="Martinez-Romero E."/>
            <person name="Gonzalez V."/>
        </authorList>
    </citation>
    <scope>NUCLEOTIDE SEQUENCE [LARGE SCALE GENOMIC DNA]</scope>
    <source>
        <strain evidence="5 6">R602</strain>
        <plasmid evidence="5 6">pRgalR602c</plasmid>
    </source>
</reference>
<keyword evidence="6" id="KW-1185">Reference proteome</keyword>
<organism evidence="5 6">
    <name type="scientific">Rhizobium gallicum bv. gallicum R602sp</name>
    <dbReference type="NCBI Taxonomy" id="1041138"/>
    <lineage>
        <taxon>Bacteria</taxon>
        <taxon>Pseudomonadati</taxon>
        <taxon>Pseudomonadota</taxon>
        <taxon>Alphaproteobacteria</taxon>
        <taxon>Hyphomicrobiales</taxon>
        <taxon>Rhizobiaceae</taxon>
        <taxon>Rhizobium/Agrobacterium group</taxon>
        <taxon>Rhizobium</taxon>
    </lineage>
</organism>
<evidence type="ECO:0000256" key="1">
    <source>
        <dbReference type="ARBA" id="ARBA00004418"/>
    </source>
</evidence>
<dbReference type="SUPFAM" id="SSF53850">
    <property type="entry name" value="Periplasmic binding protein-like II"/>
    <property type="match status" value="1"/>
</dbReference>
<dbReference type="Pfam" id="PF01547">
    <property type="entry name" value="SBP_bac_1"/>
    <property type="match status" value="1"/>
</dbReference>
<dbReference type="AlphaFoldDB" id="A0A0B4X979"/>
<keyword evidence="3" id="KW-0574">Periplasm</keyword>
<gene>
    <name evidence="5" type="ORF">RGR602_PC00519</name>
</gene>
<keyword evidence="4" id="KW-0732">Signal</keyword>
<proteinExistence type="inferred from homology"/>
<dbReference type="PANTHER" id="PTHR43649">
    <property type="entry name" value="ARABINOSE-BINDING PROTEIN-RELATED"/>
    <property type="match status" value="1"/>
</dbReference>
<evidence type="ECO:0000256" key="4">
    <source>
        <dbReference type="SAM" id="SignalP"/>
    </source>
</evidence>
<dbReference type="InterPro" id="IPR006059">
    <property type="entry name" value="SBP"/>
</dbReference>
<dbReference type="KEGG" id="rga:RGR602_PC00519"/>
<evidence type="ECO:0000256" key="3">
    <source>
        <dbReference type="ARBA" id="ARBA00022764"/>
    </source>
</evidence>
<dbReference type="GO" id="GO:0042597">
    <property type="term" value="C:periplasmic space"/>
    <property type="evidence" value="ECO:0007669"/>
    <property type="project" value="UniProtKB-SubCell"/>
</dbReference>
<dbReference type="EMBL" id="CP006880">
    <property type="protein sequence ID" value="AJD44559.1"/>
    <property type="molecule type" value="Genomic_DNA"/>
</dbReference>
<dbReference type="InterPro" id="IPR050490">
    <property type="entry name" value="Bact_solute-bd_prot1"/>
</dbReference>
<evidence type="ECO:0000313" key="6">
    <source>
        <dbReference type="Proteomes" id="UP000031368"/>
    </source>
</evidence>